<dbReference type="Proteomes" id="UP000036780">
    <property type="component" value="Unassembled WGS sequence"/>
</dbReference>
<gene>
    <name evidence="1" type="ORF">AFK71_02170</name>
</gene>
<protein>
    <submittedName>
        <fullName evidence="1">Uncharacterized protein</fullName>
    </submittedName>
</protein>
<comment type="caution">
    <text evidence="1">The sequence shown here is derived from an EMBL/GenBank/DDBJ whole genome shotgun (WGS) entry which is preliminary data.</text>
</comment>
<sequence length="83" mass="9617">MKDIVFTLELYDYSANSRANEYLQKGWQLLHVGSKLINSDDGAYHDTVYVVGANQQQYEEYESELSEDSNLESVIKNLENETY</sequence>
<keyword evidence="2" id="KW-1185">Reference proteome</keyword>
<dbReference type="EMBL" id="LGTO01000002">
    <property type="protein sequence ID" value="KNE22448.1"/>
    <property type="molecule type" value="Genomic_DNA"/>
</dbReference>
<dbReference type="GeneID" id="66869342"/>
<dbReference type="OrthoDB" id="2300497at2"/>
<dbReference type="RefSeq" id="WP_050349922.1">
    <property type="nucleotide sequence ID" value="NZ_CP073011.1"/>
</dbReference>
<evidence type="ECO:0000313" key="2">
    <source>
        <dbReference type="Proteomes" id="UP000036780"/>
    </source>
</evidence>
<proteinExistence type="predicted"/>
<evidence type="ECO:0000313" key="1">
    <source>
        <dbReference type="EMBL" id="KNE22448.1"/>
    </source>
</evidence>
<reference evidence="2" key="1">
    <citation type="submission" date="2015-07" db="EMBL/GenBank/DDBJ databases">
        <title>Fjat-10053 dsm26.</title>
        <authorList>
            <person name="Liu B."/>
            <person name="Wang J."/>
            <person name="Zhu Y."/>
            <person name="Liu G."/>
            <person name="Chen Q."/>
            <person name="Chen Z."/>
            <person name="Lan J."/>
            <person name="Che J."/>
            <person name="Ge C."/>
            <person name="Shi H."/>
            <person name="Pan Z."/>
            <person name="Liu X."/>
        </authorList>
    </citation>
    <scope>NUCLEOTIDE SEQUENCE [LARGE SCALE GENOMIC DNA]</scope>
    <source>
        <strain evidence="2">DSM 26</strain>
    </source>
</reference>
<name>A0A0L0QW70_VIRPA</name>
<dbReference type="AlphaFoldDB" id="A0A0L0QW70"/>
<accession>A0A0L0QW70</accession>
<organism evidence="1 2">
    <name type="scientific">Virgibacillus pantothenticus</name>
    <dbReference type="NCBI Taxonomy" id="1473"/>
    <lineage>
        <taxon>Bacteria</taxon>
        <taxon>Bacillati</taxon>
        <taxon>Bacillota</taxon>
        <taxon>Bacilli</taxon>
        <taxon>Bacillales</taxon>
        <taxon>Bacillaceae</taxon>
        <taxon>Virgibacillus</taxon>
    </lineage>
</organism>
<dbReference type="PATRIC" id="fig|1473.5.peg.3357"/>